<dbReference type="EMBL" id="BARS01007045">
    <property type="protein sequence ID" value="GAF77485.1"/>
    <property type="molecule type" value="Genomic_DNA"/>
</dbReference>
<name>X0TN24_9ZZZZ</name>
<protein>
    <submittedName>
        <fullName evidence="1">Uncharacterized protein</fullName>
    </submittedName>
</protein>
<sequence>MALSAWERVSVSTLNRHVKKLTEPIYRKRILMAMFRKMGRIKYNCSGKKFDWRVQFKLPEATPIAGDMQPRSPQRRSLYRTAELPWRGKEVSEAISKFEKLQNQGDEALFKLVANATENLSKGMVNGFHLDLYNDGNASGTSGEKIHGLNSWHACTDSGARAATAADSYANLDTTLGAYGGSWTGTYPEGHCNDCPEYEAWSPLNVDYTDAAWKADGITWADTGPEALRWAIHHQDKRDYPLDVIILDGSMMIDFKNALTDKERITVSRGAAGSLAIEMGFKAV</sequence>
<evidence type="ECO:0000313" key="1">
    <source>
        <dbReference type="EMBL" id="GAF77485.1"/>
    </source>
</evidence>
<accession>X0TN24</accession>
<reference evidence="1" key="1">
    <citation type="journal article" date="2014" name="Front. Microbiol.">
        <title>High frequency of phylogenetically diverse reductive dehalogenase-homologous genes in deep subseafloor sedimentary metagenomes.</title>
        <authorList>
            <person name="Kawai M."/>
            <person name="Futagami T."/>
            <person name="Toyoda A."/>
            <person name="Takaki Y."/>
            <person name="Nishi S."/>
            <person name="Hori S."/>
            <person name="Arai W."/>
            <person name="Tsubouchi T."/>
            <person name="Morono Y."/>
            <person name="Uchiyama I."/>
            <person name="Ito T."/>
            <person name="Fujiyama A."/>
            <person name="Inagaki F."/>
            <person name="Takami H."/>
        </authorList>
    </citation>
    <scope>NUCLEOTIDE SEQUENCE</scope>
    <source>
        <strain evidence="1">Expedition CK06-06</strain>
    </source>
</reference>
<feature type="non-terminal residue" evidence="1">
    <location>
        <position position="284"/>
    </location>
</feature>
<dbReference type="AlphaFoldDB" id="X0TN24"/>
<proteinExistence type="predicted"/>
<comment type="caution">
    <text evidence="1">The sequence shown here is derived from an EMBL/GenBank/DDBJ whole genome shotgun (WGS) entry which is preliminary data.</text>
</comment>
<organism evidence="1">
    <name type="scientific">marine sediment metagenome</name>
    <dbReference type="NCBI Taxonomy" id="412755"/>
    <lineage>
        <taxon>unclassified sequences</taxon>
        <taxon>metagenomes</taxon>
        <taxon>ecological metagenomes</taxon>
    </lineage>
</organism>
<gene>
    <name evidence="1" type="ORF">S01H1_13640</name>
</gene>